<name>A0A0E9LUL8_9BACT</name>
<reference evidence="6 7" key="1">
    <citation type="journal article" date="2015" name="Microbes Environ.">
        <title>Distribution and evolution of nitrogen fixation genes in the phylum bacteroidetes.</title>
        <authorList>
            <person name="Inoue J."/>
            <person name="Oshima K."/>
            <person name="Suda W."/>
            <person name="Sakamoto M."/>
            <person name="Iino T."/>
            <person name="Noda S."/>
            <person name="Hongoh Y."/>
            <person name="Hattori M."/>
            <person name="Ohkuma M."/>
        </authorList>
    </citation>
    <scope>NUCLEOTIDE SEQUENCE [LARGE SCALE GENOMIC DNA]</scope>
    <source>
        <strain evidence="6">JCM 15548</strain>
    </source>
</reference>
<keyword evidence="4" id="KW-0624">Polysaccharide degradation</keyword>
<dbReference type="GO" id="GO:0000272">
    <property type="term" value="P:polysaccharide catabolic process"/>
    <property type="evidence" value="ECO:0007669"/>
    <property type="project" value="UniProtKB-KW"/>
</dbReference>
<dbReference type="InterPro" id="IPR013783">
    <property type="entry name" value="Ig-like_fold"/>
</dbReference>
<feature type="domain" description="GH10" evidence="5">
    <location>
        <begin position="79"/>
        <end position="368"/>
    </location>
</feature>
<keyword evidence="7" id="KW-1185">Reference proteome</keyword>
<dbReference type="InterPro" id="IPR003305">
    <property type="entry name" value="CenC_carb-bd"/>
</dbReference>
<evidence type="ECO:0000256" key="3">
    <source>
        <dbReference type="ARBA" id="ARBA00023277"/>
    </source>
</evidence>
<dbReference type="InterPro" id="IPR044846">
    <property type="entry name" value="GH10"/>
</dbReference>
<dbReference type="InterPro" id="IPR001000">
    <property type="entry name" value="GH10_dom"/>
</dbReference>
<dbReference type="PROSITE" id="PS51760">
    <property type="entry name" value="GH10_2"/>
    <property type="match status" value="1"/>
</dbReference>
<accession>A0A0E9LUL8</accession>
<dbReference type="PANTHER" id="PTHR31490">
    <property type="entry name" value="GLYCOSYL HYDROLASE"/>
    <property type="match status" value="1"/>
</dbReference>
<dbReference type="GO" id="GO:0004553">
    <property type="term" value="F:hydrolase activity, hydrolyzing O-glycosyl compounds"/>
    <property type="evidence" value="ECO:0007669"/>
    <property type="project" value="InterPro"/>
</dbReference>
<keyword evidence="1" id="KW-0677">Repeat</keyword>
<evidence type="ECO:0000313" key="7">
    <source>
        <dbReference type="Proteomes" id="UP000032900"/>
    </source>
</evidence>
<evidence type="ECO:0000256" key="1">
    <source>
        <dbReference type="ARBA" id="ARBA00022737"/>
    </source>
</evidence>
<gene>
    <name evidence="6" type="ORF">JCM15548_1976</name>
</gene>
<sequence>MFYVDGNIVHETSTHSFGTYSFLWENLEAGSYRITARAINDQSVDFVSAGVLVTVGTDAVVKRGLSAGKGKYLGNIIGYSGVRSDFLQYWNGVTAENGSKWGVVEGTRDVMNWTNSDVAYYLAEINHLSYRYHAIAWGSQYPSWIEGLSSDVTAFRAEMEEYMAAIAERYTHIDQIDVLNENLYLNTYNGKEHAAGTPFFREGLGGPGETGYDWAIWLFQKAREYFPNSRLVMNDFELENNPDGIHEMLDVVKVLRDRGLIDGFGTQAHTFNVDGMANQTGLLKTRIDLMASGGVPVYVTELDLTGNSNTEASQLYSYQNIFPVFWKHPAVAGITLWGYVEGSTWKTGTGLLNEDGSKRSAMLWLESYMNSQPDLGYPHFGDGVVSESDLILNGEFDINLEGWTIQNNSGAAGTMEVVTGAGLSGSKALKVCPAAHNPGTANWHVQVRYETPIEMGKTYSLSFSAKADAARSLGVAVQRDGGDYATHFGRSENLTVNVQDFSYSYVSAVTDATAKLKFYLGGNATCVYIDNVRFVDQSGATTLKEPLQSNEDATWSVFPNPFDHQIVVDSQVTSRSDVLYHIFNMNGQLASHGRLNEQGVIASNHMKAGVYFLRLESVGAMETIKIVKH</sequence>
<dbReference type="SUPFAM" id="SSF49785">
    <property type="entry name" value="Galactose-binding domain-like"/>
    <property type="match status" value="1"/>
</dbReference>
<evidence type="ECO:0000256" key="4">
    <source>
        <dbReference type="ARBA" id="ARBA00023326"/>
    </source>
</evidence>
<dbReference type="Pfam" id="PF18962">
    <property type="entry name" value="Por_Secre_tail"/>
    <property type="match status" value="1"/>
</dbReference>
<evidence type="ECO:0000259" key="5">
    <source>
        <dbReference type="PROSITE" id="PS51760"/>
    </source>
</evidence>
<dbReference type="Pfam" id="PF00331">
    <property type="entry name" value="Glyco_hydro_10"/>
    <property type="match status" value="1"/>
</dbReference>
<keyword evidence="3" id="KW-0119">Carbohydrate metabolism</keyword>
<evidence type="ECO:0000313" key="6">
    <source>
        <dbReference type="EMBL" id="GAO28841.1"/>
    </source>
</evidence>
<dbReference type="Pfam" id="PF02018">
    <property type="entry name" value="CBM_4_9"/>
    <property type="match status" value="1"/>
</dbReference>
<dbReference type="EMBL" id="BAZW01000005">
    <property type="protein sequence ID" value="GAO28841.1"/>
    <property type="molecule type" value="Genomic_DNA"/>
</dbReference>
<dbReference type="Gene3D" id="2.60.120.260">
    <property type="entry name" value="Galactose-binding domain-like"/>
    <property type="match status" value="1"/>
</dbReference>
<dbReference type="SMART" id="SM00633">
    <property type="entry name" value="Glyco_10"/>
    <property type="match status" value="1"/>
</dbReference>
<dbReference type="Gene3D" id="3.20.20.80">
    <property type="entry name" value="Glycosidases"/>
    <property type="match status" value="1"/>
</dbReference>
<comment type="caution">
    <text evidence="6">The sequence shown here is derived from an EMBL/GenBank/DDBJ whole genome shotgun (WGS) entry which is preliminary data.</text>
</comment>
<protein>
    <recommendedName>
        <fullName evidence="5">GH10 domain-containing protein</fullName>
    </recommendedName>
</protein>
<dbReference type="AlphaFoldDB" id="A0A0E9LUL8"/>
<dbReference type="InterPro" id="IPR026444">
    <property type="entry name" value="Secre_tail"/>
</dbReference>
<dbReference type="InterPro" id="IPR017853">
    <property type="entry name" value="GH"/>
</dbReference>
<dbReference type="Gene3D" id="2.60.40.10">
    <property type="entry name" value="Immunoglobulins"/>
    <property type="match status" value="1"/>
</dbReference>
<dbReference type="NCBIfam" id="TIGR04183">
    <property type="entry name" value="Por_Secre_tail"/>
    <property type="match status" value="1"/>
</dbReference>
<dbReference type="PANTHER" id="PTHR31490:SF1">
    <property type="entry name" value="ENDO-1,4-BETA-XYLANASE 1"/>
    <property type="match status" value="1"/>
</dbReference>
<proteinExistence type="predicted"/>
<keyword evidence="2" id="KW-0378">Hydrolase</keyword>
<organism evidence="6 7">
    <name type="scientific">Geofilum rubicundum JCM 15548</name>
    <dbReference type="NCBI Taxonomy" id="1236989"/>
    <lineage>
        <taxon>Bacteria</taxon>
        <taxon>Pseudomonadati</taxon>
        <taxon>Bacteroidota</taxon>
        <taxon>Bacteroidia</taxon>
        <taxon>Marinilabiliales</taxon>
        <taxon>Marinilabiliaceae</taxon>
        <taxon>Geofilum</taxon>
    </lineage>
</organism>
<evidence type="ECO:0000256" key="2">
    <source>
        <dbReference type="ARBA" id="ARBA00022801"/>
    </source>
</evidence>
<dbReference type="SUPFAM" id="SSF51445">
    <property type="entry name" value="(Trans)glycosidases"/>
    <property type="match status" value="1"/>
</dbReference>
<dbReference type="InterPro" id="IPR008979">
    <property type="entry name" value="Galactose-bd-like_sf"/>
</dbReference>
<dbReference type="Proteomes" id="UP000032900">
    <property type="component" value="Unassembled WGS sequence"/>
</dbReference>
<dbReference type="STRING" id="1236989.JCM15548_1976"/>